<protein>
    <submittedName>
        <fullName evidence="1">Uncharacterized mitochondrial protein AtMg00860-like</fullName>
    </submittedName>
</protein>
<dbReference type="OrthoDB" id="415724at2759"/>
<dbReference type="PaxDb" id="4097-A0A1S4BJX6"/>
<dbReference type="KEGG" id="nta:107809025"/>
<dbReference type="AlphaFoldDB" id="A0A1S4BJX6"/>
<dbReference type="InterPro" id="IPR050951">
    <property type="entry name" value="Retrovirus_Pol_polyprotein"/>
</dbReference>
<dbReference type="SUPFAM" id="SSF56672">
    <property type="entry name" value="DNA/RNA polymerases"/>
    <property type="match status" value="1"/>
</dbReference>
<dbReference type="InterPro" id="IPR043128">
    <property type="entry name" value="Rev_trsase/Diguanyl_cyclase"/>
</dbReference>
<dbReference type="Gene3D" id="3.30.70.270">
    <property type="match status" value="1"/>
</dbReference>
<dbReference type="InterPro" id="IPR043502">
    <property type="entry name" value="DNA/RNA_pol_sf"/>
</dbReference>
<dbReference type="SMR" id="A0A1S4BJX6"/>
<accession>A0A1S4BJX6</accession>
<sequence length="125" mass="13889">MAFLGHVVSVKGIKVDPKKIEVVHSWPKSCSATEIRSFRGLAGYYRHFLERFSSIATPLTSLMQKGFPFRSSSLFERIKERQCDDPHLLVLKDTVQCGDVKEVTIGDDGVLGVQGHICVLNVDGL</sequence>
<name>A0A1S4BJX6_TOBAC</name>
<evidence type="ECO:0000313" key="1">
    <source>
        <dbReference type="RefSeq" id="XP_016489097.1"/>
    </source>
</evidence>
<reference evidence="1" key="1">
    <citation type="submission" date="2025-08" db="UniProtKB">
        <authorList>
            <consortium name="RefSeq"/>
        </authorList>
    </citation>
    <scope>IDENTIFICATION</scope>
</reference>
<dbReference type="PANTHER" id="PTHR37984">
    <property type="entry name" value="PROTEIN CBG26694"/>
    <property type="match status" value="1"/>
</dbReference>
<organism evidence="1">
    <name type="scientific">Nicotiana tabacum</name>
    <name type="common">Common tobacco</name>
    <dbReference type="NCBI Taxonomy" id="4097"/>
    <lineage>
        <taxon>Eukaryota</taxon>
        <taxon>Viridiplantae</taxon>
        <taxon>Streptophyta</taxon>
        <taxon>Embryophyta</taxon>
        <taxon>Tracheophyta</taxon>
        <taxon>Spermatophyta</taxon>
        <taxon>Magnoliopsida</taxon>
        <taxon>eudicotyledons</taxon>
        <taxon>Gunneridae</taxon>
        <taxon>Pentapetalae</taxon>
        <taxon>asterids</taxon>
        <taxon>lamiids</taxon>
        <taxon>Solanales</taxon>
        <taxon>Solanaceae</taxon>
        <taxon>Nicotianoideae</taxon>
        <taxon>Nicotianeae</taxon>
        <taxon>Nicotiana</taxon>
    </lineage>
</organism>
<dbReference type="RefSeq" id="XP_016489097.1">
    <property type="nucleotide sequence ID" value="XM_016633611.1"/>
</dbReference>
<dbReference type="STRING" id="4097.A0A1S4BJX6"/>
<proteinExistence type="predicted"/>
<gene>
    <name evidence="1" type="primary">LOC107809025</name>
</gene>
<dbReference type="PANTHER" id="PTHR37984:SF5">
    <property type="entry name" value="PROTEIN NYNRIN-LIKE"/>
    <property type="match status" value="1"/>
</dbReference>